<dbReference type="Proteomes" id="UP001154282">
    <property type="component" value="Unassembled WGS sequence"/>
</dbReference>
<dbReference type="EMBL" id="CAMGYJ010000011">
    <property type="protein sequence ID" value="CAI0561253.1"/>
    <property type="molecule type" value="Genomic_DNA"/>
</dbReference>
<proteinExistence type="predicted"/>
<dbReference type="EMBL" id="CAMGYJ010000011">
    <property type="protein sequence ID" value="CAI0561280.1"/>
    <property type="molecule type" value="Genomic_DNA"/>
</dbReference>
<protein>
    <submittedName>
        <fullName evidence="2">Uncharacterized protein</fullName>
    </submittedName>
</protein>
<comment type="caution">
    <text evidence="2">The sequence shown here is derived from an EMBL/GenBank/DDBJ whole genome shotgun (WGS) entry which is preliminary data.</text>
</comment>
<name>A0AAV0RUJ2_9ROSI</name>
<keyword evidence="3" id="KW-1185">Reference proteome</keyword>
<evidence type="ECO:0000313" key="2">
    <source>
        <dbReference type="EMBL" id="CAI0561280.1"/>
    </source>
</evidence>
<sequence>MAFLLIVVGFLFKITALPC</sequence>
<evidence type="ECO:0000313" key="1">
    <source>
        <dbReference type="EMBL" id="CAI0561253.1"/>
    </source>
</evidence>
<evidence type="ECO:0000313" key="3">
    <source>
        <dbReference type="Proteomes" id="UP001154282"/>
    </source>
</evidence>
<dbReference type="AlphaFoldDB" id="A0AAV0RUJ2"/>
<accession>A0AAV0RUJ2</accession>
<organism evidence="2 3">
    <name type="scientific">Linum tenue</name>
    <dbReference type="NCBI Taxonomy" id="586396"/>
    <lineage>
        <taxon>Eukaryota</taxon>
        <taxon>Viridiplantae</taxon>
        <taxon>Streptophyta</taxon>
        <taxon>Embryophyta</taxon>
        <taxon>Tracheophyta</taxon>
        <taxon>Spermatophyta</taxon>
        <taxon>Magnoliopsida</taxon>
        <taxon>eudicotyledons</taxon>
        <taxon>Gunneridae</taxon>
        <taxon>Pentapetalae</taxon>
        <taxon>rosids</taxon>
        <taxon>fabids</taxon>
        <taxon>Malpighiales</taxon>
        <taxon>Linaceae</taxon>
        <taxon>Linum</taxon>
    </lineage>
</organism>
<reference evidence="2" key="1">
    <citation type="submission" date="2022-08" db="EMBL/GenBank/DDBJ databases">
        <authorList>
            <person name="Gutierrez-Valencia J."/>
        </authorList>
    </citation>
    <scope>NUCLEOTIDE SEQUENCE</scope>
</reference>
<gene>
    <name evidence="1" type="ORF">LITE_LOCUS50018</name>
    <name evidence="2" type="ORF">LITE_LOCUS50032</name>
</gene>